<organism evidence="1 2">
    <name type="scientific">Catharanthus roseus</name>
    <name type="common">Madagascar periwinkle</name>
    <name type="synonym">Vinca rosea</name>
    <dbReference type="NCBI Taxonomy" id="4058"/>
    <lineage>
        <taxon>Eukaryota</taxon>
        <taxon>Viridiplantae</taxon>
        <taxon>Streptophyta</taxon>
        <taxon>Embryophyta</taxon>
        <taxon>Tracheophyta</taxon>
        <taxon>Spermatophyta</taxon>
        <taxon>Magnoliopsida</taxon>
        <taxon>eudicotyledons</taxon>
        <taxon>Gunneridae</taxon>
        <taxon>Pentapetalae</taxon>
        <taxon>asterids</taxon>
        <taxon>lamiids</taxon>
        <taxon>Gentianales</taxon>
        <taxon>Apocynaceae</taxon>
        <taxon>Rauvolfioideae</taxon>
        <taxon>Vinceae</taxon>
        <taxon>Catharanthinae</taxon>
        <taxon>Catharanthus</taxon>
    </lineage>
</organism>
<reference evidence="2" key="1">
    <citation type="journal article" date="2023" name="Nat. Plants">
        <title>Single-cell RNA sequencing provides a high-resolution roadmap for understanding the multicellular compartmentation of specialized metabolism.</title>
        <authorList>
            <person name="Sun S."/>
            <person name="Shen X."/>
            <person name="Li Y."/>
            <person name="Li Y."/>
            <person name="Wang S."/>
            <person name="Li R."/>
            <person name="Zhang H."/>
            <person name="Shen G."/>
            <person name="Guo B."/>
            <person name="Wei J."/>
            <person name="Xu J."/>
            <person name="St-Pierre B."/>
            <person name="Chen S."/>
            <person name="Sun C."/>
        </authorList>
    </citation>
    <scope>NUCLEOTIDE SEQUENCE [LARGE SCALE GENOMIC DNA]</scope>
</reference>
<dbReference type="EMBL" id="CM044702">
    <property type="protein sequence ID" value="KAI5676125.1"/>
    <property type="molecule type" value="Genomic_DNA"/>
</dbReference>
<gene>
    <name evidence="1" type="ORF">M9H77_07075</name>
</gene>
<evidence type="ECO:0000313" key="1">
    <source>
        <dbReference type="EMBL" id="KAI5676125.1"/>
    </source>
</evidence>
<sequence>MEDDDEFGDLYTDVLRPVTTSFGSKSQQQSEPSAPTEQKQSAKAGASSTVPFPKRPIDLNLNSDDDEEEGFYVAPNSNTNSNSVPQNQTLASAKPGFNFRPAPKEFDLNKDSGQGVGNFEGLAGVESDSQARVLEKKDGDGKLPDRTFGGSSLIDEPDINVFVEERDEKDSDFVVKDDNLSGQTKKVANFTAGTGNVENFGSGGGETGPEPIIPGVSIPGVSAGSGSHANAKFEDDWDSDSEDDLQIVLNDNNHGPMGMDRLGGGGMVGEEDDEDDEDGEPLVIVADNDGPTRQPMMMDEQEWGGEEVGPPGDGDRKELGDAAKVNGAGVVSVAPKVGYSNHVYHHPFHSQFKYVRPGAAPMPGAASAGPVGAPGQVRPAAAMVPGVGRGRGEWRPTGIKGTPGMQKGFHPGYGMPVWGSGAAGRGFGSGLEFTLPSHKTIFEVDIDSFEEKPWKLPGVDITDFFNFGLNEESWKDYCKQLEQLRLETTMQSRIRVYESGRTEQDYDPDLPPELAAAAGMQEIPSENSKLGKMDAVQNDLAKGPARARAPLPTGRPIQVETGYGERLPSIDTRKPRISDLDVIIEIVCQDSADDESSPGNDIADQQDNDLPSQDLREGDEFEDLAREDSERNHFPNSHNSEKEVGARRLPLSNPVADNMSGGDETMRPEASPEYHPDSREQGAYPGQNSSGSHEERQSKVRPKGRAHERSPTVSDKEEYMRDKGLNDKKREASIESIGGKQSPARLSQLAVRGSIDQVGPQDAISDDEIVHSEREFYVDKEEESLNATTNEDTLKDDTVKHSSKKQKLMPQVPQALSQEIDDGEDSRTGRSSENSKGRSGSSKDYRKLHDGVEEEEVHDGRSTRVANAKGSVSGNEDAFRRKGRDERQGNERQRTSVRVKEDFYPHKSWDPYSSSHSQAKYDSIDRRKESENTEGFRPRREEDLHGRRPRVEDTRKREHRDETGSRHRTKIREIERTEKDEHHQLRKQLDNGSWRASYDKDPGSRHRDRDGIPKSRNESIDDLHSKRRKEEVPSRRDHFEKDEILHSHRENTGRRKRGRDDVYDQRRRDDQARLRDDDQHNVRLKEEGLFQRERNERQREREEWHRIKQSSEEISAKKDKEEARVGMRSGRAMEEKVWGSQSRGKDEHRSSDKEYHQKDAARQNELVKRRDRVDNESLLQHRGREDAYARGNQLHNDERRARHERASARDDRAANSSDNHKVQEKKHKEHPRKAKESEVVDHNLIALSKKNQEENSGQISDMGSLKGRLDQGRSVNAVLVNNPPSRKHGRDEGSSDEEQSESKRGRSKLERWTSHKERDFSIGTKSSSSMKIKQIDTQSSTTPKVTGKFPDQPSSTVEDKQHPLKERDAGPSEISNSDKKPIEDRHLDTVEKLKKRSERFKLPMPGEKEATAIKKTTEHHESLPPSQSENRADSEIKAERPARKRRWTSN</sequence>
<name>A0ACC0BU28_CATRO</name>
<accession>A0ACC0BU28</accession>
<proteinExistence type="predicted"/>
<protein>
    <submittedName>
        <fullName evidence="1">Uncharacterized protein</fullName>
    </submittedName>
</protein>
<comment type="caution">
    <text evidence="1">The sequence shown here is derived from an EMBL/GenBank/DDBJ whole genome shotgun (WGS) entry which is preliminary data.</text>
</comment>
<keyword evidence="2" id="KW-1185">Reference proteome</keyword>
<dbReference type="Proteomes" id="UP001060085">
    <property type="component" value="Linkage Group LG02"/>
</dbReference>
<evidence type="ECO:0000313" key="2">
    <source>
        <dbReference type="Proteomes" id="UP001060085"/>
    </source>
</evidence>